<protein>
    <submittedName>
        <fullName evidence="1">Uncharacterized protein</fullName>
    </submittedName>
</protein>
<gene>
    <name evidence="1" type="ORF">BaRGS_00009474</name>
</gene>
<dbReference type="EMBL" id="JACVVK020000045">
    <property type="protein sequence ID" value="KAK7499214.1"/>
    <property type="molecule type" value="Genomic_DNA"/>
</dbReference>
<organism evidence="1 2">
    <name type="scientific">Batillaria attramentaria</name>
    <dbReference type="NCBI Taxonomy" id="370345"/>
    <lineage>
        <taxon>Eukaryota</taxon>
        <taxon>Metazoa</taxon>
        <taxon>Spiralia</taxon>
        <taxon>Lophotrochozoa</taxon>
        <taxon>Mollusca</taxon>
        <taxon>Gastropoda</taxon>
        <taxon>Caenogastropoda</taxon>
        <taxon>Sorbeoconcha</taxon>
        <taxon>Cerithioidea</taxon>
        <taxon>Batillariidae</taxon>
        <taxon>Batillaria</taxon>
    </lineage>
</organism>
<accession>A0ABD0LI81</accession>
<sequence length="107" mass="11851">MEVAVLGSEAAVHNYTHSQSVQVCVIVANWLNRFFKYLCVAKGWDYRKLDTGDGIRGVYADGGTCPRCDVSFDMTSAERPAPVPAPLQIPGRLQTLFRLNGSDTHRH</sequence>
<dbReference type="AlphaFoldDB" id="A0ABD0LI81"/>
<reference evidence="1 2" key="1">
    <citation type="journal article" date="2023" name="Sci. Data">
        <title>Genome assembly of the Korean intertidal mud-creeper Batillaria attramentaria.</title>
        <authorList>
            <person name="Patra A.K."/>
            <person name="Ho P.T."/>
            <person name="Jun S."/>
            <person name="Lee S.J."/>
            <person name="Kim Y."/>
            <person name="Won Y.J."/>
        </authorList>
    </citation>
    <scope>NUCLEOTIDE SEQUENCE [LARGE SCALE GENOMIC DNA]</scope>
    <source>
        <strain evidence="1">Wonlab-2016</strain>
    </source>
</reference>
<comment type="caution">
    <text evidence="1">The sequence shown here is derived from an EMBL/GenBank/DDBJ whole genome shotgun (WGS) entry which is preliminary data.</text>
</comment>
<name>A0ABD0LI81_9CAEN</name>
<keyword evidence="2" id="KW-1185">Reference proteome</keyword>
<evidence type="ECO:0000313" key="2">
    <source>
        <dbReference type="Proteomes" id="UP001519460"/>
    </source>
</evidence>
<dbReference type="Proteomes" id="UP001519460">
    <property type="component" value="Unassembled WGS sequence"/>
</dbReference>
<evidence type="ECO:0000313" key="1">
    <source>
        <dbReference type="EMBL" id="KAK7499214.1"/>
    </source>
</evidence>
<proteinExistence type="predicted"/>